<evidence type="ECO:0000313" key="1">
    <source>
        <dbReference type="EMBL" id="RGC27723.1"/>
    </source>
</evidence>
<dbReference type="RefSeq" id="WP_049915870.1">
    <property type="nucleotide sequence ID" value="NZ_QVIA01000023.1"/>
</dbReference>
<dbReference type="Pfam" id="PF01244">
    <property type="entry name" value="Peptidase_M19"/>
    <property type="match status" value="1"/>
</dbReference>
<reference evidence="1 2" key="1">
    <citation type="submission" date="2018-08" db="EMBL/GenBank/DDBJ databases">
        <title>A genome reference for cultivated species of the human gut microbiota.</title>
        <authorList>
            <person name="Zou Y."/>
            <person name="Xue W."/>
            <person name="Luo G."/>
        </authorList>
    </citation>
    <scope>NUCLEOTIDE SEQUENCE [LARGE SCALE GENOMIC DNA]</scope>
    <source>
        <strain evidence="1 2">AF19-21</strain>
    </source>
</reference>
<proteinExistence type="predicted"/>
<dbReference type="InterPro" id="IPR008257">
    <property type="entry name" value="Pept_M19"/>
</dbReference>
<dbReference type="GeneID" id="93334482"/>
<dbReference type="GO" id="GO:0006508">
    <property type="term" value="P:proteolysis"/>
    <property type="evidence" value="ECO:0007669"/>
    <property type="project" value="InterPro"/>
</dbReference>
<dbReference type="GO" id="GO:0070573">
    <property type="term" value="F:metallodipeptidase activity"/>
    <property type="evidence" value="ECO:0007669"/>
    <property type="project" value="InterPro"/>
</dbReference>
<dbReference type="PANTHER" id="PTHR10443:SF12">
    <property type="entry name" value="DIPEPTIDASE"/>
    <property type="match status" value="1"/>
</dbReference>
<dbReference type="InterPro" id="IPR032466">
    <property type="entry name" value="Metal_Hydrolase"/>
</dbReference>
<dbReference type="Gene3D" id="3.20.20.140">
    <property type="entry name" value="Metal-dependent hydrolases"/>
    <property type="match status" value="1"/>
</dbReference>
<sequence>MMGLIDMHCDTISRLMDAPKGECLAVNQFSIDVGGMESAGTLAQFFACFVNAVSFENKNVHTRGTEPISSEAWERAYLAVLAMADRLEQEQNEKIQVAHSAEEITTNSVNGVISAVKTVEEGGVIKGSLSRIDELYNKGVRLITLTWNHPNCLGYPNSRDKSIMEKGLTEFGRLTVERMNELGMLVDVSHLSDGGFWDCIRISKTPVCASHSNARALCGHPRNLSDHMIRALAENGGVAGLNFYPAFLTGRDEAVLDDIARHAVYMIRCGGEDVAAIGTDFDGFENKVRDGWIGHVCEMGLVWDAMKKRGITERQLDKIMSGNALRVIRDAL</sequence>
<organism evidence="1 2">
    <name type="scientific">Hungatella hathewayi</name>
    <dbReference type="NCBI Taxonomy" id="154046"/>
    <lineage>
        <taxon>Bacteria</taxon>
        <taxon>Bacillati</taxon>
        <taxon>Bacillota</taxon>
        <taxon>Clostridia</taxon>
        <taxon>Lachnospirales</taxon>
        <taxon>Lachnospiraceae</taxon>
        <taxon>Hungatella</taxon>
    </lineage>
</organism>
<comment type="caution">
    <text evidence="1">The sequence shown here is derived from an EMBL/GenBank/DDBJ whole genome shotgun (WGS) entry which is preliminary data.</text>
</comment>
<name>A0A3E2WL15_9FIRM</name>
<gene>
    <name evidence="1" type="ORF">DWX41_17675</name>
</gene>
<dbReference type="AlphaFoldDB" id="A0A3E2WL15"/>
<dbReference type="EMBL" id="QVIA01000023">
    <property type="protein sequence ID" value="RGC27723.1"/>
    <property type="molecule type" value="Genomic_DNA"/>
</dbReference>
<dbReference type="SUPFAM" id="SSF51556">
    <property type="entry name" value="Metallo-dependent hydrolases"/>
    <property type="match status" value="1"/>
</dbReference>
<dbReference type="PROSITE" id="PS51365">
    <property type="entry name" value="RENAL_DIPEPTIDASE_2"/>
    <property type="match status" value="1"/>
</dbReference>
<dbReference type="CDD" id="cd01301">
    <property type="entry name" value="rDP_like"/>
    <property type="match status" value="1"/>
</dbReference>
<protein>
    <submittedName>
        <fullName evidence="1">Membrane dipeptidase</fullName>
    </submittedName>
</protein>
<dbReference type="PANTHER" id="PTHR10443">
    <property type="entry name" value="MICROSOMAL DIPEPTIDASE"/>
    <property type="match status" value="1"/>
</dbReference>
<accession>A0A3E2WL15</accession>
<evidence type="ECO:0000313" key="2">
    <source>
        <dbReference type="Proteomes" id="UP000261111"/>
    </source>
</evidence>
<dbReference type="Proteomes" id="UP000261111">
    <property type="component" value="Unassembled WGS sequence"/>
</dbReference>